<dbReference type="PANTHER" id="PTHR30027:SF3">
    <property type="entry name" value="16S RRNA (URACIL(1498)-N(3))-METHYLTRANSFERASE"/>
    <property type="match status" value="1"/>
</dbReference>
<evidence type="ECO:0000256" key="1">
    <source>
        <dbReference type="ARBA" id="ARBA00004496"/>
    </source>
</evidence>
<dbReference type="OrthoDB" id="9815641at2"/>
<keyword evidence="6 12" id="KW-0698">rRNA processing</keyword>
<dbReference type="EC" id="2.1.1.193" evidence="3 12"/>
<evidence type="ECO:0000259" key="13">
    <source>
        <dbReference type="Pfam" id="PF04452"/>
    </source>
</evidence>
<evidence type="ECO:0000256" key="11">
    <source>
        <dbReference type="ARBA" id="ARBA00047944"/>
    </source>
</evidence>
<feature type="domain" description="Ribosomal RNA small subunit methyltransferase E methyltransferase" evidence="13">
    <location>
        <begin position="74"/>
        <end position="240"/>
    </location>
</feature>
<dbReference type="InterPro" id="IPR046886">
    <property type="entry name" value="RsmE_MTase_dom"/>
</dbReference>
<dbReference type="eggNOG" id="COG1385">
    <property type="taxonomic scope" value="Bacteria"/>
</dbReference>
<dbReference type="InterPro" id="IPR015947">
    <property type="entry name" value="PUA-like_sf"/>
</dbReference>
<dbReference type="InterPro" id="IPR029026">
    <property type="entry name" value="tRNA_m1G_MTases_N"/>
</dbReference>
<evidence type="ECO:0000256" key="10">
    <source>
        <dbReference type="ARBA" id="ARBA00025699"/>
    </source>
</evidence>
<keyword evidence="9 12" id="KW-0949">S-adenosyl-L-methionine</keyword>
<reference evidence="15" key="1">
    <citation type="journal article" date="2014" name="Genome Announc.">
        <title>Draft genome sequence of Weissella oryzae SG25T, isolated from fermented rice grains.</title>
        <authorList>
            <person name="Tanizawa Y."/>
            <person name="Fujisawa T."/>
            <person name="Mochizuki T."/>
            <person name="Kaminuma E."/>
            <person name="Suzuki Y."/>
            <person name="Nakamura Y."/>
            <person name="Tohno M."/>
        </authorList>
    </citation>
    <scope>NUCLEOTIDE SEQUENCE [LARGE SCALE GENOMIC DNA]</scope>
    <source>
        <strain evidence="15">DSM 25784 / JCM 18191 / LMG 30913 / SG25</strain>
    </source>
</reference>
<comment type="function">
    <text evidence="10 12">Specifically methylates the N3 position of the uracil ring of uridine 1498 (m3U1498) in 16S rRNA. Acts on the fully assembled 30S ribosomal subunit.</text>
</comment>
<evidence type="ECO:0000256" key="3">
    <source>
        <dbReference type="ARBA" id="ARBA00012328"/>
    </source>
</evidence>
<keyword evidence="15" id="KW-1185">Reference proteome</keyword>
<keyword evidence="8 12" id="KW-0808">Transferase</keyword>
<proteinExistence type="inferred from homology"/>
<evidence type="ECO:0000256" key="8">
    <source>
        <dbReference type="ARBA" id="ARBA00022679"/>
    </source>
</evidence>
<evidence type="ECO:0000256" key="4">
    <source>
        <dbReference type="ARBA" id="ARBA00013673"/>
    </source>
</evidence>
<dbReference type="PIRSF" id="PIRSF015601">
    <property type="entry name" value="MTase_slr0722"/>
    <property type="match status" value="1"/>
</dbReference>
<comment type="catalytic activity">
    <reaction evidence="11 12">
        <text>uridine(1498) in 16S rRNA + S-adenosyl-L-methionine = N(3)-methyluridine(1498) in 16S rRNA + S-adenosyl-L-homocysteine + H(+)</text>
        <dbReference type="Rhea" id="RHEA:42920"/>
        <dbReference type="Rhea" id="RHEA-COMP:10283"/>
        <dbReference type="Rhea" id="RHEA-COMP:10284"/>
        <dbReference type="ChEBI" id="CHEBI:15378"/>
        <dbReference type="ChEBI" id="CHEBI:57856"/>
        <dbReference type="ChEBI" id="CHEBI:59789"/>
        <dbReference type="ChEBI" id="CHEBI:65315"/>
        <dbReference type="ChEBI" id="CHEBI:74502"/>
        <dbReference type="EC" id="2.1.1.193"/>
    </reaction>
</comment>
<gene>
    <name evidence="14" type="ORF">WOSG25_040670</name>
</gene>
<dbReference type="Pfam" id="PF04452">
    <property type="entry name" value="Methyltrans_RNA"/>
    <property type="match status" value="1"/>
</dbReference>
<evidence type="ECO:0000256" key="6">
    <source>
        <dbReference type="ARBA" id="ARBA00022552"/>
    </source>
</evidence>
<dbReference type="Proteomes" id="UP000030643">
    <property type="component" value="Unassembled WGS sequence"/>
</dbReference>
<evidence type="ECO:0000256" key="5">
    <source>
        <dbReference type="ARBA" id="ARBA00022490"/>
    </source>
</evidence>
<dbReference type="AlphaFoldDB" id="A0A069CT94"/>
<dbReference type="GO" id="GO:0070042">
    <property type="term" value="F:rRNA (uridine-N3-)-methyltransferase activity"/>
    <property type="evidence" value="ECO:0007669"/>
    <property type="project" value="TreeGrafter"/>
</dbReference>
<dbReference type="Gene3D" id="3.40.1280.10">
    <property type="match status" value="1"/>
</dbReference>
<sequence length="248" mass="27113">MQRYFLEEDLAINSQFDLPTDIAHHFMTVLRAKVGSKAEFVLADRKHVAIAEVVSTDADVTKMVVLELMAPEVELPVDVTMIIGLTKGDKPELVAQKTTELGVNHLIFVETAWSVTHWGSKASKKVARLLKIAEAAAEQSHRLITPTISYLSNLQALDLPADTQKIVAWEESAKVGEAMHLARTLAELKAGEKIAFLVGPEGGLKESELAYLETVGFKAAGLGPRILRAETAPLYLLSALSYALELER</sequence>
<evidence type="ECO:0000256" key="2">
    <source>
        <dbReference type="ARBA" id="ARBA00005528"/>
    </source>
</evidence>
<dbReference type="InterPro" id="IPR006700">
    <property type="entry name" value="RsmE"/>
</dbReference>
<organism evidence="14 15">
    <name type="scientific">Weissella oryzae (strain DSM 25784 / JCM 18191 / LMG 30913 / SG25)</name>
    <dbReference type="NCBI Taxonomy" id="1329250"/>
    <lineage>
        <taxon>Bacteria</taxon>
        <taxon>Bacillati</taxon>
        <taxon>Bacillota</taxon>
        <taxon>Bacilli</taxon>
        <taxon>Lactobacillales</taxon>
        <taxon>Lactobacillaceae</taxon>
        <taxon>Weissella</taxon>
    </lineage>
</organism>
<dbReference type="PANTHER" id="PTHR30027">
    <property type="entry name" value="RIBOSOMAL RNA SMALL SUBUNIT METHYLTRANSFERASE E"/>
    <property type="match status" value="1"/>
</dbReference>
<dbReference type="SUPFAM" id="SSF88697">
    <property type="entry name" value="PUA domain-like"/>
    <property type="match status" value="1"/>
</dbReference>
<evidence type="ECO:0000256" key="12">
    <source>
        <dbReference type="PIRNR" id="PIRNR015601"/>
    </source>
</evidence>
<dbReference type="RefSeq" id="WP_027698720.1">
    <property type="nucleotide sequence ID" value="NZ_DF820487.1"/>
</dbReference>
<comment type="similarity">
    <text evidence="2 12">Belongs to the RNA methyltransferase RsmE family.</text>
</comment>
<evidence type="ECO:0000313" key="15">
    <source>
        <dbReference type="Proteomes" id="UP000030643"/>
    </source>
</evidence>
<dbReference type="NCBIfam" id="TIGR00046">
    <property type="entry name" value="RsmE family RNA methyltransferase"/>
    <property type="match status" value="1"/>
</dbReference>
<evidence type="ECO:0000256" key="9">
    <source>
        <dbReference type="ARBA" id="ARBA00022691"/>
    </source>
</evidence>
<protein>
    <recommendedName>
        <fullName evidence="4 12">Ribosomal RNA small subunit methyltransferase E</fullName>
        <ecNumber evidence="3 12">2.1.1.193</ecNumber>
    </recommendedName>
</protein>
<dbReference type="GO" id="GO:0070475">
    <property type="term" value="P:rRNA base methylation"/>
    <property type="evidence" value="ECO:0007669"/>
    <property type="project" value="TreeGrafter"/>
</dbReference>
<dbReference type="STRING" id="1329250.WOSG25_040670"/>
<evidence type="ECO:0000313" key="14">
    <source>
        <dbReference type="EMBL" id="GAK30627.1"/>
    </source>
</evidence>
<comment type="subcellular location">
    <subcellularLocation>
        <location evidence="1 12">Cytoplasm</location>
    </subcellularLocation>
</comment>
<dbReference type="SUPFAM" id="SSF75217">
    <property type="entry name" value="alpha/beta knot"/>
    <property type="match status" value="1"/>
</dbReference>
<dbReference type="InterPro" id="IPR029028">
    <property type="entry name" value="Alpha/beta_knot_MTases"/>
</dbReference>
<dbReference type="CDD" id="cd18084">
    <property type="entry name" value="RsmE-like"/>
    <property type="match status" value="1"/>
</dbReference>
<keyword evidence="7 12" id="KW-0489">Methyltransferase</keyword>
<accession>A0A069CT94</accession>
<evidence type="ECO:0000256" key="7">
    <source>
        <dbReference type="ARBA" id="ARBA00022603"/>
    </source>
</evidence>
<name>A0A069CT94_WEIOS</name>
<dbReference type="GO" id="GO:0005737">
    <property type="term" value="C:cytoplasm"/>
    <property type="evidence" value="ECO:0007669"/>
    <property type="project" value="UniProtKB-SubCell"/>
</dbReference>
<dbReference type="EMBL" id="DF820487">
    <property type="protein sequence ID" value="GAK30627.1"/>
    <property type="molecule type" value="Genomic_DNA"/>
</dbReference>
<keyword evidence="5 12" id="KW-0963">Cytoplasm</keyword>